<accession>H8L4J9</accession>
<feature type="region of interest" description="Disordered" evidence="1">
    <location>
        <begin position="37"/>
        <end position="61"/>
    </location>
</feature>
<name>H8L4J9_FRAAD</name>
<dbReference type="PANTHER" id="PTHR30388:SF4">
    <property type="entry name" value="MOLYBDENUM COFACTOR INSERTION CHAPERONE PAOD"/>
    <property type="match status" value="1"/>
</dbReference>
<dbReference type="EMBL" id="CP003350">
    <property type="protein sequence ID" value="AFC85673.1"/>
    <property type="molecule type" value="Genomic_DNA"/>
</dbReference>
<organism evidence="3 4">
    <name type="scientific">Frateuria aurantia (strain ATCC 33424 / DSM 6220 / KCTC 2777 / LMG 1558 / NBRC 3245 / NCIMB 13370)</name>
    <name type="common">Acetobacter aurantius</name>
    <dbReference type="NCBI Taxonomy" id="767434"/>
    <lineage>
        <taxon>Bacteria</taxon>
        <taxon>Pseudomonadati</taxon>
        <taxon>Pseudomonadota</taxon>
        <taxon>Gammaproteobacteria</taxon>
        <taxon>Lysobacterales</taxon>
        <taxon>Rhodanobacteraceae</taxon>
        <taxon>Frateuria</taxon>
    </lineage>
</organism>
<dbReference type="Pfam" id="PF02625">
    <property type="entry name" value="XdhC_CoxI"/>
    <property type="match status" value="1"/>
</dbReference>
<dbReference type="AlphaFoldDB" id="H8L4J9"/>
<dbReference type="STRING" id="767434.Fraau_1223"/>
<dbReference type="KEGG" id="fau:Fraau_1223"/>
<feature type="domain" description="XdhC- CoxI" evidence="2">
    <location>
        <begin position="126"/>
        <end position="192"/>
    </location>
</feature>
<evidence type="ECO:0000259" key="2">
    <source>
        <dbReference type="Pfam" id="PF02625"/>
    </source>
</evidence>
<dbReference type="HOGENOM" id="CLU_725121_0_0_6"/>
<gene>
    <name evidence="3" type="ordered locus">Fraau_1223</name>
</gene>
<protein>
    <submittedName>
        <fullName evidence="3">Xanthine and CO dehydrogenases maturation factor, XdhC/CoxF family</fullName>
    </submittedName>
</protein>
<sequence length="381" mass="40525">MPRLLVTSNWIDKSERIRPCWNHEALLPRLARVCSTSTGHQSVQPGVPARLSSPRNDLKDGGRNQLAAGSCLALSYLPSSTQSLRDAASPSTSSGLTSPHISATPHLDLLTDDRIDVLRLAADAAAAAGVQAAHATLIDIRCGAARSLSAQMGGRADCHHCGFLSGDCTEAAVAAGAFDAIAAGKGQQVSFGLGDPFSDIVLPCGGGITLAIHVLRSPQVLLSAPAALAERRLAGPHHIPGTGTLLDVPRGIATGWTDIGFEVGYRPRTRLLIYGHSIELHATARLADTRCMPAKSAMRTRRPRSSTPLRWQRGYPMNWIGSFPPCRPRWPPRLSASAHWAVAGRISGGWKNGFVLTSTIEISCGSRHRSSSFPRSVMPSR</sequence>
<dbReference type="InterPro" id="IPR003777">
    <property type="entry name" value="XdhC_CoxI"/>
</dbReference>
<proteinExistence type="predicted"/>
<evidence type="ECO:0000313" key="4">
    <source>
        <dbReference type="Proteomes" id="UP000005234"/>
    </source>
</evidence>
<dbReference type="Proteomes" id="UP000005234">
    <property type="component" value="Chromosome"/>
</dbReference>
<evidence type="ECO:0000256" key="1">
    <source>
        <dbReference type="SAM" id="MobiDB-lite"/>
    </source>
</evidence>
<dbReference type="PANTHER" id="PTHR30388">
    <property type="entry name" value="ALDEHYDE OXIDOREDUCTASE MOLYBDENUM COFACTOR ASSEMBLY PROTEIN"/>
    <property type="match status" value="1"/>
</dbReference>
<dbReference type="eggNOG" id="COG1975">
    <property type="taxonomic scope" value="Bacteria"/>
</dbReference>
<keyword evidence="4" id="KW-1185">Reference proteome</keyword>
<evidence type="ECO:0000313" key="3">
    <source>
        <dbReference type="EMBL" id="AFC85673.1"/>
    </source>
</evidence>
<reference evidence="3" key="1">
    <citation type="submission" date="2012-02" db="EMBL/GenBank/DDBJ databases">
        <title>The complete genome of Frateuria aurantia DSM 6220.</title>
        <authorList>
            <consortium name="US DOE Joint Genome Institute (JGI-PGF)"/>
            <person name="Lucas S."/>
            <person name="Copeland A."/>
            <person name="Lapidus A."/>
            <person name="Glavina del Rio T."/>
            <person name="Dalin E."/>
            <person name="Tice H."/>
            <person name="Bruce D."/>
            <person name="Goodwin L."/>
            <person name="Pitluck S."/>
            <person name="Peters L."/>
            <person name="Ovchinnikova G."/>
            <person name="Teshima H."/>
            <person name="Kyrpides N."/>
            <person name="Mavromatis K."/>
            <person name="Ivanova N."/>
            <person name="Brettin T."/>
            <person name="Detter J.C."/>
            <person name="Han C."/>
            <person name="Larimer F."/>
            <person name="Land M."/>
            <person name="Hauser L."/>
            <person name="Markowitz V."/>
            <person name="Cheng J.-F."/>
            <person name="Hugenholtz P."/>
            <person name="Woyke T."/>
            <person name="Wu D."/>
            <person name="Brambilla E."/>
            <person name="Klenk H.-P."/>
            <person name="Eisen J.A."/>
        </authorList>
    </citation>
    <scope>NUCLEOTIDE SEQUENCE</scope>
    <source>
        <strain evidence="3">DSM 6220</strain>
    </source>
</reference>
<dbReference type="InterPro" id="IPR052698">
    <property type="entry name" value="MoCofactor_Util/Proc"/>
</dbReference>